<dbReference type="Proteomes" id="UP000649829">
    <property type="component" value="Unassembled WGS sequence"/>
</dbReference>
<dbReference type="RefSeq" id="WP_028288262.1">
    <property type="nucleotide sequence ID" value="NZ_BMLF01000003.1"/>
</dbReference>
<keyword evidence="3" id="KW-1185">Reference proteome</keyword>
<dbReference type="EMBL" id="BMLF01000003">
    <property type="protein sequence ID" value="GGM10872.1"/>
    <property type="molecule type" value="Genomic_DNA"/>
</dbReference>
<feature type="domain" description="DUF1468" evidence="1">
    <location>
        <begin position="8"/>
        <end position="137"/>
    </location>
</feature>
<evidence type="ECO:0000259" key="1">
    <source>
        <dbReference type="Pfam" id="PF07331"/>
    </source>
</evidence>
<dbReference type="Pfam" id="PF07331">
    <property type="entry name" value="TctB"/>
    <property type="match status" value="1"/>
</dbReference>
<name>A0A917WKU5_9RHOB</name>
<organism evidence="2 3">
    <name type="scientific">Pseudooceanicola nanhaiensis</name>
    <dbReference type="NCBI Taxonomy" id="375761"/>
    <lineage>
        <taxon>Bacteria</taxon>
        <taxon>Pseudomonadati</taxon>
        <taxon>Pseudomonadota</taxon>
        <taxon>Alphaproteobacteria</taxon>
        <taxon>Rhodobacterales</taxon>
        <taxon>Paracoccaceae</taxon>
        <taxon>Pseudooceanicola</taxon>
    </lineage>
</organism>
<dbReference type="InterPro" id="IPR009936">
    <property type="entry name" value="DUF1468"/>
</dbReference>
<sequence>MERRQDIVLGVVFAALGLFAAVRAAAYAGASGTYPMVLGLALSGFGILVAGKAVLRGKPEPRPLTLHAGRVAITVAIGAVYLALVPILGFYTASALVVLALPLALGFRQPVFLALTTAVFIAIVWVVFSIVLEKPLPAEFWQTF</sequence>
<dbReference type="AlphaFoldDB" id="A0A917WKU5"/>
<accession>A0A917WKU5</accession>
<evidence type="ECO:0000313" key="3">
    <source>
        <dbReference type="Proteomes" id="UP000649829"/>
    </source>
</evidence>
<comment type="caution">
    <text evidence="2">The sequence shown here is derived from an EMBL/GenBank/DDBJ whole genome shotgun (WGS) entry which is preliminary data.</text>
</comment>
<reference evidence="2" key="2">
    <citation type="submission" date="2020-09" db="EMBL/GenBank/DDBJ databases">
        <authorList>
            <person name="Sun Q."/>
            <person name="Zhou Y."/>
        </authorList>
    </citation>
    <scope>NUCLEOTIDE SEQUENCE</scope>
    <source>
        <strain evidence="2">CGMCC 1.6293</strain>
    </source>
</reference>
<reference evidence="2" key="1">
    <citation type="journal article" date="2014" name="Int. J. Syst. Evol. Microbiol.">
        <title>Complete genome sequence of Corynebacterium casei LMG S-19264T (=DSM 44701T), isolated from a smear-ripened cheese.</title>
        <authorList>
            <consortium name="US DOE Joint Genome Institute (JGI-PGF)"/>
            <person name="Walter F."/>
            <person name="Albersmeier A."/>
            <person name="Kalinowski J."/>
            <person name="Ruckert C."/>
        </authorList>
    </citation>
    <scope>NUCLEOTIDE SEQUENCE</scope>
    <source>
        <strain evidence="2">CGMCC 1.6293</strain>
    </source>
</reference>
<protein>
    <recommendedName>
        <fullName evidence="1">DUF1468 domain-containing protein</fullName>
    </recommendedName>
</protein>
<evidence type="ECO:0000313" key="2">
    <source>
        <dbReference type="EMBL" id="GGM10872.1"/>
    </source>
</evidence>
<proteinExistence type="predicted"/>
<gene>
    <name evidence="2" type="ORF">GCM10011534_36180</name>
</gene>